<dbReference type="EMBL" id="CP042306">
    <property type="protein sequence ID" value="QDZ06805.1"/>
    <property type="molecule type" value="Genomic_DNA"/>
</dbReference>
<evidence type="ECO:0000313" key="3">
    <source>
        <dbReference type="Proteomes" id="UP000315673"/>
    </source>
</evidence>
<dbReference type="AlphaFoldDB" id="A0A5B8LGA6"/>
<keyword evidence="3" id="KW-1185">Reference proteome</keyword>
<evidence type="ECO:0000256" key="1">
    <source>
        <dbReference type="SAM" id="MobiDB-lite"/>
    </source>
</evidence>
<reference evidence="2 3" key="1">
    <citation type="submission" date="2019-07" db="EMBL/GenBank/DDBJ databases">
        <title>Full genome sequence of Sphingomonas sp. 4R-6-7(HKS19).</title>
        <authorList>
            <person name="Im W.-T."/>
        </authorList>
    </citation>
    <scope>NUCLEOTIDE SEQUENCE [LARGE SCALE GENOMIC DNA]</scope>
    <source>
        <strain evidence="2 3">HKS19</strain>
    </source>
</reference>
<accession>A0A5B8LGA6</accession>
<sequence length="72" mass="7687">MNGPTAVRVNPDSASEPWSIGAVRPETSDRAVEAFAVAYGLSPREVRCLTAAEPDGSLCALAFERLRLQQIA</sequence>
<dbReference type="RefSeq" id="WP_146569889.1">
    <property type="nucleotide sequence ID" value="NZ_CP042306.1"/>
</dbReference>
<name>A0A5B8LGA6_9SPHN</name>
<protein>
    <submittedName>
        <fullName evidence="2">Uncharacterized protein</fullName>
    </submittedName>
</protein>
<dbReference type="Proteomes" id="UP000315673">
    <property type="component" value="Chromosome"/>
</dbReference>
<gene>
    <name evidence="2" type="ORF">FPZ24_04365</name>
</gene>
<organism evidence="2 3">
    <name type="scientific">Sphingomonas panacisoli</name>
    <dbReference type="NCBI Taxonomy" id="1813879"/>
    <lineage>
        <taxon>Bacteria</taxon>
        <taxon>Pseudomonadati</taxon>
        <taxon>Pseudomonadota</taxon>
        <taxon>Alphaproteobacteria</taxon>
        <taxon>Sphingomonadales</taxon>
        <taxon>Sphingomonadaceae</taxon>
        <taxon>Sphingomonas</taxon>
    </lineage>
</organism>
<evidence type="ECO:0000313" key="2">
    <source>
        <dbReference type="EMBL" id="QDZ06805.1"/>
    </source>
</evidence>
<dbReference type="KEGG" id="spai:FPZ24_04365"/>
<feature type="region of interest" description="Disordered" evidence="1">
    <location>
        <begin position="1"/>
        <end position="20"/>
    </location>
</feature>
<proteinExistence type="predicted"/>